<feature type="region of interest" description="Disordered" evidence="1">
    <location>
        <begin position="1"/>
        <end position="84"/>
    </location>
</feature>
<evidence type="ECO:0000256" key="1">
    <source>
        <dbReference type="SAM" id="MobiDB-lite"/>
    </source>
</evidence>
<keyword evidence="3" id="KW-1185">Reference proteome</keyword>
<gene>
    <name evidence="2" type="ORF">SEVIR_3G036800v2</name>
</gene>
<reference evidence="2" key="1">
    <citation type="submission" date="2019-03" db="EMBL/GenBank/DDBJ databases">
        <title>WGS assembly of Setaria viridis.</title>
        <authorList>
            <person name="Huang P."/>
            <person name="Jenkins J."/>
            <person name="Grimwood J."/>
            <person name="Barry K."/>
            <person name="Healey A."/>
            <person name="Mamidi S."/>
            <person name="Sreedasyam A."/>
            <person name="Shu S."/>
            <person name="Feldman M."/>
            <person name="Wu J."/>
            <person name="Yu Y."/>
            <person name="Chen C."/>
            <person name="Johnson J."/>
            <person name="Rokhsar D."/>
            <person name="Baxter I."/>
            <person name="Schmutz J."/>
            <person name="Brutnell T."/>
            <person name="Kellogg E."/>
        </authorList>
    </citation>
    <scope>NUCLEOTIDE SEQUENCE [LARGE SCALE GENOMIC DNA]</scope>
</reference>
<dbReference type="Gramene" id="TKW24197">
    <property type="protein sequence ID" value="TKW24197"/>
    <property type="gene ID" value="SEVIR_3G036800v2"/>
</dbReference>
<feature type="compositionally biased region" description="Low complexity" evidence="1">
    <location>
        <begin position="48"/>
        <end position="60"/>
    </location>
</feature>
<organism evidence="2 3">
    <name type="scientific">Setaria viridis</name>
    <name type="common">Green bristlegrass</name>
    <name type="synonym">Setaria italica subsp. viridis</name>
    <dbReference type="NCBI Taxonomy" id="4556"/>
    <lineage>
        <taxon>Eukaryota</taxon>
        <taxon>Viridiplantae</taxon>
        <taxon>Streptophyta</taxon>
        <taxon>Embryophyta</taxon>
        <taxon>Tracheophyta</taxon>
        <taxon>Spermatophyta</taxon>
        <taxon>Magnoliopsida</taxon>
        <taxon>Liliopsida</taxon>
        <taxon>Poales</taxon>
        <taxon>Poaceae</taxon>
        <taxon>PACMAD clade</taxon>
        <taxon>Panicoideae</taxon>
        <taxon>Panicodae</taxon>
        <taxon>Paniceae</taxon>
        <taxon>Cenchrinae</taxon>
        <taxon>Setaria</taxon>
    </lineage>
</organism>
<proteinExistence type="predicted"/>
<sequence length="112" mass="12025">MPRAAVCVARSEPSVSGRQLEARSSAAAAPAHNSRAGTSLFSASSTWGPRRPGSSLRPRSAMNSGRHPHRLETHEAARLLRPPRRVGRPRAFLAVLGGRAPSSPCREEGRRI</sequence>
<name>A0A4U6VIY7_SETVI</name>
<feature type="compositionally biased region" description="Low complexity" evidence="1">
    <location>
        <begin position="22"/>
        <end position="36"/>
    </location>
</feature>
<protein>
    <submittedName>
        <fullName evidence="2">Uncharacterized protein</fullName>
    </submittedName>
</protein>
<accession>A0A4U6VIY7</accession>
<evidence type="ECO:0000313" key="2">
    <source>
        <dbReference type="EMBL" id="TKW24197.1"/>
    </source>
</evidence>
<dbReference type="AlphaFoldDB" id="A0A4U6VIY7"/>
<dbReference type="Proteomes" id="UP000298652">
    <property type="component" value="Chromosome 3"/>
</dbReference>
<dbReference type="EMBL" id="CM016554">
    <property type="protein sequence ID" value="TKW24197.1"/>
    <property type="molecule type" value="Genomic_DNA"/>
</dbReference>
<feature type="compositionally biased region" description="Polar residues" evidence="1">
    <location>
        <begin position="37"/>
        <end position="47"/>
    </location>
</feature>
<evidence type="ECO:0000313" key="3">
    <source>
        <dbReference type="Proteomes" id="UP000298652"/>
    </source>
</evidence>